<proteinExistence type="inferred from homology"/>
<dbReference type="EMBL" id="DTGZ01000083">
    <property type="protein sequence ID" value="HGV97549.1"/>
    <property type="molecule type" value="Genomic_DNA"/>
</dbReference>
<keyword evidence="5 8" id="KW-0653">Protein transport</keyword>
<dbReference type="GO" id="GO:0017038">
    <property type="term" value="P:protein import"/>
    <property type="evidence" value="ECO:0007669"/>
    <property type="project" value="TreeGrafter"/>
</dbReference>
<evidence type="ECO:0000256" key="10">
    <source>
        <dbReference type="SAM" id="Phobius"/>
    </source>
</evidence>
<evidence type="ECO:0000256" key="4">
    <source>
        <dbReference type="ARBA" id="ARBA00022692"/>
    </source>
</evidence>
<dbReference type="GO" id="GO:0005886">
    <property type="term" value="C:plasma membrane"/>
    <property type="evidence" value="ECO:0007669"/>
    <property type="project" value="UniProtKB-SubCell"/>
</dbReference>
<comment type="similarity">
    <text evidence="8">Belongs to the exbB/tolQ family.</text>
</comment>
<reference evidence="12" key="1">
    <citation type="journal article" date="2020" name="mSystems">
        <title>Genome- and Community-Level Interaction Insights into Carbon Utilization and Element Cycling Functions of Hydrothermarchaeota in Hydrothermal Sediment.</title>
        <authorList>
            <person name="Zhou Z."/>
            <person name="Liu Y."/>
            <person name="Xu W."/>
            <person name="Pan J."/>
            <person name="Luo Z.H."/>
            <person name="Li M."/>
        </authorList>
    </citation>
    <scope>NUCLEOTIDE SEQUENCE [LARGE SCALE GENOMIC DNA]</scope>
    <source>
        <strain evidence="12">SpSt-774</strain>
    </source>
</reference>
<dbReference type="AlphaFoldDB" id="A0A7C4TI62"/>
<feature type="domain" description="MotA/TolQ/ExbB proton channel" evidence="11">
    <location>
        <begin position="79"/>
        <end position="191"/>
    </location>
</feature>
<feature type="transmembrane region" description="Helical" evidence="10">
    <location>
        <begin position="117"/>
        <end position="139"/>
    </location>
</feature>
<feature type="region of interest" description="Disordered" evidence="9">
    <location>
        <begin position="210"/>
        <end position="237"/>
    </location>
</feature>
<gene>
    <name evidence="12" type="ORF">ENV60_04570</name>
</gene>
<comment type="subcellular location">
    <subcellularLocation>
        <location evidence="1">Cell membrane</location>
        <topology evidence="1">Multi-pass membrane protein</topology>
    </subcellularLocation>
    <subcellularLocation>
        <location evidence="8">Membrane</location>
        <topology evidence="8">Multi-pass membrane protein</topology>
    </subcellularLocation>
</comment>
<evidence type="ECO:0000256" key="8">
    <source>
        <dbReference type="RuleBase" id="RU004057"/>
    </source>
</evidence>
<evidence type="ECO:0000256" key="1">
    <source>
        <dbReference type="ARBA" id="ARBA00004651"/>
    </source>
</evidence>
<keyword evidence="3" id="KW-1003">Cell membrane</keyword>
<dbReference type="InterPro" id="IPR002898">
    <property type="entry name" value="MotA_ExbB_proton_chnl"/>
</dbReference>
<protein>
    <submittedName>
        <fullName evidence="12">MotA/TolQ/ExbB proton channel family protein</fullName>
    </submittedName>
</protein>
<evidence type="ECO:0000256" key="9">
    <source>
        <dbReference type="SAM" id="MobiDB-lite"/>
    </source>
</evidence>
<name>A0A7C4TI62_UNCW3</name>
<evidence type="ECO:0000256" key="3">
    <source>
        <dbReference type="ARBA" id="ARBA00022475"/>
    </source>
</evidence>
<sequence>MILGQPLIEVFKGSIVMLILLVCSIIALALIIERFLYFLRNGFDTRTGFLKFSQVLRSQGTNAALNFAAQKKNPLFGLFTIALQNQHLDADSLYDVLSSYVIEEKLKFDRYLGGMGTLANAATLLGLLGTVTGLIRAFHNIAITGSGGPAVISAGIAEALLTTAFGLFIGIPTLFFYNYYTKKSNELAMALDGVTDKIIVVLENMKKKQEKSAPATAPTPPPQPAVMPQVEDTAWKF</sequence>
<organism evidence="12">
    <name type="scientific">candidate division WOR-3 bacterium</name>
    <dbReference type="NCBI Taxonomy" id="2052148"/>
    <lineage>
        <taxon>Bacteria</taxon>
        <taxon>Bacteria division WOR-3</taxon>
    </lineage>
</organism>
<keyword evidence="4 10" id="KW-0812">Transmembrane</keyword>
<comment type="caution">
    <text evidence="12">The sequence shown here is derived from an EMBL/GenBank/DDBJ whole genome shotgun (WGS) entry which is preliminary data.</text>
</comment>
<dbReference type="PANTHER" id="PTHR30625:SF15">
    <property type="entry name" value="BIOPOLYMER TRANSPORT PROTEIN EXBB"/>
    <property type="match status" value="1"/>
</dbReference>
<dbReference type="PANTHER" id="PTHR30625">
    <property type="entry name" value="PROTEIN TOLQ"/>
    <property type="match status" value="1"/>
</dbReference>
<keyword evidence="2 8" id="KW-0813">Transport</keyword>
<keyword evidence="6 10" id="KW-1133">Transmembrane helix</keyword>
<feature type="transmembrane region" description="Helical" evidence="10">
    <location>
        <begin position="15"/>
        <end position="37"/>
    </location>
</feature>
<dbReference type="Pfam" id="PF01618">
    <property type="entry name" value="MotA_ExbB"/>
    <property type="match status" value="1"/>
</dbReference>
<feature type="transmembrane region" description="Helical" evidence="10">
    <location>
        <begin position="159"/>
        <end position="180"/>
    </location>
</feature>
<dbReference type="InterPro" id="IPR050790">
    <property type="entry name" value="ExbB/TolQ_transport"/>
</dbReference>
<evidence type="ECO:0000313" key="12">
    <source>
        <dbReference type="EMBL" id="HGV97549.1"/>
    </source>
</evidence>
<evidence type="ECO:0000259" key="11">
    <source>
        <dbReference type="Pfam" id="PF01618"/>
    </source>
</evidence>
<evidence type="ECO:0000256" key="5">
    <source>
        <dbReference type="ARBA" id="ARBA00022927"/>
    </source>
</evidence>
<evidence type="ECO:0000256" key="7">
    <source>
        <dbReference type="ARBA" id="ARBA00023136"/>
    </source>
</evidence>
<evidence type="ECO:0000256" key="2">
    <source>
        <dbReference type="ARBA" id="ARBA00022448"/>
    </source>
</evidence>
<evidence type="ECO:0000256" key="6">
    <source>
        <dbReference type="ARBA" id="ARBA00022989"/>
    </source>
</evidence>
<keyword evidence="7 10" id="KW-0472">Membrane</keyword>
<accession>A0A7C4TI62</accession>